<dbReference type="InterPro" id="IPR005135">
    <property type="entry name" value="Endo/exonuclease/phosphatase"/>
</dbReference>
<feature type="region of interest" description="Disordered" evidence="1">
    <location>
        <begin position="476"/>
        <end position="496"/>
    </location>
</feature>
<feature type="domain" description="Endonuclease/exonuclease/phosphatase" evidence="3">
    <location>
        <begin position="326"/>
        <end position="613"/>
    </location>
</feature>
<comment type="caution">
    <text evidence="4">The sequence shown here is derived from an EMBL/GenBank/DDBJ whole genome shotgun (WGS) entry which is preliminary data.</text>
</comment>
<gene>
    <name evidence="4" type="ORF">BJ997_003369</name>
</gene>
<protein>
    <submittedName>
        <fullName evidence="4">Putative extracellular nuclease</fullName>
    </submittedName>
</protein>
<proteinExistence type="predicted"/>
<evidence type="ECO:0000256" key="2">
    <source>
        <dbReference type="SAM" id="Phobius"/>
    </source>
</evidence>
<dbReference type="NCBIfam" id="NF033681">
    <property type="entry name" value="ExeM_NucH_DNase"/>
    <property type="match status" value="1"/>
</dbReference>
<dbReference type="Pfam" id="PF03372">
    <property type="entry name" value="Exo_endo_phos"/>
    <property type="match status" value="1"/>
</dbReference>
<keyword evidence="2" id="KW-0812">Transmembrane</keyword>
<feature type="transmembrane region" description="Helical" evidence="2">
    <location>
        <begin position="20"/>
        <end position="38"/>
    </location>
</feature>
<dbReference type="PANTHER" id="PTHR42834:SF1">
    <property type="entry name" value="ENDONUCLEASE_EXONUCLEASE_PHOSPHATASE FAMILY PROTEIN (AFU_ORTHOLOGUE AFUA_3G09210)"/>
    <property type="match status" value="1"/>
</dbReference>
<dbReference type="GO" id="GO:0003824">
    <property type="term" value="F:catalytic activity"/>
    <property type="evidence" value="ECO:0007669"/>
    <property type="project" value="InterPro"/>
</dbReference>
<evidence type="ECO:0000313" key="4">
    <source>
        <dbReference type="EMBL" id="MBB5642821.1"/>
    </source>
</evidence>
<dbReference type="Gene3D" id="3.60.10.10">
    <property type="entry name" value="Endonuclease/exonuclease/phosphatase"/>
    <property type="match status" value="1"/>
</dbReference>
<sequence>MRQSEPATYPSERRRRRRGLIAVGLAALFAVAVVTFVADRGALPTAADTAARTISEVQGTGAESPLVGSVVTVEGVVTADLRAGGFAGFYVQTAGSGGESDATPGASDAVFVYLGSGADPASTGATLGDLVRVTGPVSEHQGLTEITAATPGAIDVVPSGGVTPAATDLPDTAIDAEREALEGMLVHPAGTFRVSDSHELDQFGSLWLTAGPETPVTGTEQARPGPLAAAASEKNRARRLVLDDGSSARLNQGDEQPYFSGATVVRAGDTIVWPAQAWVLSYGFDDWRLQPATPIEVAGDPAPPTFAQTNPRPLGPPSVGGSVRAATFNVQNYFTTLSSDNPQARGAATPAQFRVQKSKIVSAINGLGADVVCLLEIENSIRLGEPIDTAVADLVGGLNAALGTPTWAFVPTPESLHDAAHTDFITTALIYKADAVTPVGPSVTRLPAAGLENTRAPIAQTFQMSDRTVTVVANHFKSKSGDGPDPSDGQGHSSAERVRQSRSLVALVGELQSASGSPDVLMLGDFNAYAEEDPILVLSEAGFVDLLHDLAPGEYTYLYDGEMGSLDHALATPSLAAAVSGAAVWSINSAEWAGRGYASGLADPASPFRSSDHDPVLVGISP</sequence>
<dbReference type="PANTHER" id="PTHR42834">
    <property type="entry name" value="ENDONUCLEASE/EXONUCLEASE/PHOSPHATASE FAMILY PROTEIN (AFU_ORTHOLOGUE AFUA_3G09210)"/>
    <property type="match status" value="1"/>
</dbReference>
<dbReference type="SUPFAM" id="SSF56219">
    <property type="entry name" value="DNase I-like"/>
    <property type="match status" value="1"/>
</dbReference>
<accession>A0A7W8ZZ22</accession>
<dbReference type="InterPro" id="IPR036691">
    <property type="entry name" value="Endo/exonu/phosph_ase_sf"/>
</dbReference>
<dbReference type="AlphaFoldDB" id="A0A7W8ZZ22"/>
<dbReference type="Proteomes" id="UP000561726">
    <property type="component" value="Unassembled WGS sequence"/>
</dbReference>
<dbReference type="RefSeq" id="WP_052542448.1">
    <property type="nucleotide sequence ID" value="NZ_JACHBQ010000001.1"/>
</dbReference>
<evidence type="ECO:0000256" key="1">
    <source>
        <dbReference type="SAM" id="MobiDB-lite"/>
    </source>
</evidence>
<organism evidence="4 5">
    <name type="scientific">Cryobacterium roopkundense</name>
    <dbReference type="NCBI Taxonomy" id="1001240"/>
    <lineage>
        <taxon>Bacteria</taxon>
        <taxon>Bacillati</taxon>
        <taxon>Actinomycetota</taxon>
        <taxon>Actinomycetes</taxon>
        <taxon>Micrococcales</taxon>
        <taxon>Microbacteriaceae</taxon>
        <taxon>Cryobacterium</taxon>
    </lineage>
</organism>
<dbReference type="CDD" id="cd04486">
    <property type="entry name" value="YhcR_OBF_like"/>
    <property type="match status" value="1"/>
</dbReference>
<evidence type="ECO:0000259" key="3">
    <source>
        <dbReference type="Pfam" id="PF03372"/>
    </source>
</evidence>
<dbReference type="OrthoDB" id="1016457at2"/>
<dbReference type="InterPro" id="IPR047971">
    <property type="entry name" value="ExeM-like"/>
</dbReference>
<evidence type="ECO:0000313" key="5">
    <source>
        <dbReference type="Proteomes" id="UP000561726"/>
    </source>
</evidence>
<name>A0A7W8ZZ22_9MICO</name>
<keyword evidence="2" id="KW-0472">Membrane</keyword>
<dbReference type="EMBL" id="JACHBQ010000001">
    <property type="protein sequence ID" value="MBB5642821.1"/>
    <property type="molecule type" value="Genomic_DNA"/>
</dbReference>
<reference evidence="4 5" key="1">
    <citation type="submission" date="2020-08" db="EMBL/GenBank/DDBJ databases">
        <title>Sequencing the genomes of 1000 actinobacteria strains.</title>
        <authorList>
            <person name="Klenk H.-P."/>
        </authorList>
    </citation>
    <scope>NUCLEOTIDE SEQUENCE [LARGE SCALE GENOMIC DNA]</scope>
    <source>
        <strain evidence="4 5">DSM 21065</strain>
    </source>
</reference>
<dbReference type="CDD" id="cd10283">
    <property type="entry name" value="MnuA_DNase1-like"/>
    <property type="match status" value="1"/>
</dbReference>
<keyword evidence="2" id="KW-1133">Transmembrane helix</keyword>